<keyword evidence="3" id="KW-0624">Polysaccharide degradation</keyword>
<dbReference type="Gene3D" id="2.60.40.290">
    <property type="match status" value="1"/>
</dbReference>
<dbReference type="SUPFAM" id="SSF49265">
    <property type="entry name" value="Fibronectin type III"/>
    <property type="match status" value="1"/>
</dbReference>
<keyword evidence="1" id="KW-0119">Carbohydrate metabolism</keyword>
<feature type="domain" description="CBM2" evidence="6">
    <location>
        <begin position="255"/>
        <end position="363"/>
    </location>
</feature>
<comment type="caution">
    <text evidence="7">The sequence shown here is derived from an EMBL/GenBank/DDBJ whole genome shotgun (WGS) entry which is preliminary data.</text>
</comment>
<dbReference type="SMART" id="SM00637">
    <property type="entry name" value="CBD_II"/>
    <property type="match status" value="1"/>
</dbReference>
<dbReference type="Proteomes" id="UP000632138">
    <property type="component" value="Unassembled WGS sequence"/>
</dbReference>
<evidence type="ECO:0000313" key="7">
    <source>
        <dbReference type="EMBL" id="MBM2619542.1"/>
    </source>
</evidence>
<dbReference type="Gene3D" id="2.60.40.10">
    <property type="entry name" value="Immunoglobulins"/>
    <property type="match status" value="2"/>
</dbReference>
<dbReference type="SMART" id="SM00060">
    <property type="entry name" value="FN3"/>
    <property type="match status" value="2"/>
</dbReference>
<dbReference type="CDD" id="cd00063">
    <property type="entry name" value="FN3"/>
    <property type="match status" value="1"/>
</dbReference>
<evidence type="ECO:0000259" key="6">
    <source>
        <dbReference type="PROSITE" id="PS51173"/>
    </source>
</evidence>
<reference evidence="7 8" key="1">
    <citation type="submission" date="2021-01" db="EMBL/GenBank/DDBJ databases">
        <title>Actinoplanes sp. nov. LDG1-06 isolated from lichen.</title>
        <authorList>
            <person name="Saeng-In P."/>
            <person name="Phongsopitanun W."/>
            <person name="Kanchanasin P."/>
            <person name="Yuki M."/>
            <person name="Kudo T."/>
            <person name="Ohkuma M."/>
            <person name="Tanasupawat S."/>
        </authorList>
    </citation>
    <scope>NUCLEOTIDE SEQUENCE [LARGE SCALE GENOMIC DNA]</scope>
    <source>
        <strain evidence="7 8">LDG1-06</strain>
    </source>
</reference>
<dbReference type="EMBL" id="JAENHP010000011">
    <property type="protein sequence ID" value="MBM2619542.1"/>
    <property type="molecule type" value="Genomic_DNA"/>
</dbReference>
<evidence type="ECO:0000256" key="2">
    <source>
        <dbReference type="ARBA" id="ARBA00023295"/>
    </source>
</evidence>
<dbReference type="SUPFAM" id="SSF49384">
    <property type="entry name" value="Carbohydrate-binding domain"/>
    <property type="match status" value="1"/>
</dbReference>
<dbReference type="InterPro" id="IPR013783">
    <property type="entry name" value="Ig-like_fold"/>
</dbReference>
<keyword evidence="2" id="KW-0326">Glycosidase</keyword>
<dbReference type="Pfam" id="PF00041">
    <property type="entry name" value="fn3"/>
    <property type="match status" value="1"/>
</dbReference>
<feature type="domain" description="Fibronectin type-III" evidence="5">
    <location>
        <begin position="61"/>
        <end position="154"/>
    </location>
</feature>
<evidence type="ECO:0000256" key="3">
    <source>
        <dbReference type="ARBA" id="ARBA00023326"/>
    </source>
</evidence>
<dbReference type="InterPro" id="IPR036116">
    <property type="entry name" value="FN3_sf"/>
</dbReference>
<sequence>MAGPAPTATPTSTSGPSPVPTTAPPPTSAPTTPAPPTPTSTTAPTTPAPPTPTPTGQPPSTPADLRVTAITPVSITLSWTASNPGTNPISGYTVNYTQAFNDIYWSQSVGNVTTVTLTSNIRATTQYRLSVSARDTENRPSPVSEGVTVITPASATGDTTPPSTPGNLRITAMTADGPALAWDAATDDTGVTGYNIYFFDGWFTSTLVGTTTSTSIVAPLLNSGLGLRSYYVRAKDAAGNLSIASNQVSPPPVTTPPPARTCRVTYRTTSEWTGGFVAEVTITNTGTTPVNGWSLAFTMPGNQRVATSWNAAFTQTGAAVTLTDAHWNARIPAGASVTAGLLGRWTTSNAAPTSFTLNNAPCD</sequence>
<accession>A0ABS2AI71</accession>
<keyword evidence="2" id="KW-0378">Hydrolase</keyword>
<dbReference type="Pfam" id="PF00553">
    <property type="entry name" value="CBM_2"/>
    <property type="match status" value="1"/>
</dbReference>
<dbReference type="InterPro" id="IPR001919">
    <property type="entry name" value="CBD2"/>
</dbReference>
<gene>
    <name evidence="7" type="ORF">JIG36_28765</name>
</gene>
<proteinExistence type="predicted"/>
<dbReference type="InterPro" id="IPR008965">
    <property type="entry name" value="CBM2/CBM3_carb-bd_dom_sf"/>
</dbReference>
<organism evidence="7 8">
    <name type="scientific">Paractinoplanes ovalisporus</name>
    <dbReference type="NCBI Taxonomy" id="2810368"/>
    <lineage>
        <taxon>Bacteria</taxon>
        <taxon>Bacillati</taxon>
        <taxon>Actinomycetota</taxon>
        <taxon>Actinomycetes</taxon>
        <taxon>Micromonosporales</taxon>
        <taxon>Micromonosporaceae</taxon>
        <taxon>Paractinoplanes</taxon>
    </lineage>
</organism>
<feature type="compositionally biased region" description="Pro residues" evidence="4">
    <location>
        <begin position="46"/>
        <end position="61"/>
    </location>
</feature>
<dbReference type="InterPro" id="IPR003961">
    <property type="entry name" value="FN3_dom"/>
</dbReference>
<keyword evidence="8" id="KW-1185">Reference proteome</keyword>
<feature type="compositionally biased region" description="Pro residues" evidence="4">
    <location>
        <begin position="17"/>
        <end position="38"/>
    </location>
</feature>
<dbReference type="InterPro" id="IPR012291">
    <property type="entry name" value="CBM2_carb-bd_dom_sf"/>
</dbReference>
<name>A0ABS2AI71_9ACTN</name>
<feature type="region of interest" description="Disordered" evidence="4">
    <location>
        <begin position="1"/>
        <end position="64"/>
    </location>
</feature>
<dbReference type="PROSITE" id="PS51173">
    <property type="entry name" value="CBM2"/>
    <property type="match status" value="1"/>
</dbReference>
<evidence type="ECO:0000259" key="5">
    <source>
        <dbReference type="PROSITE" id="PS50853"/>
    </source>
</evidence>
<evidence type="ECO:0000256" key="1">
    <source>
        <dbReference type="ARBA" id="ARBA00023277"/>
    </source>
</evidence>
<dbReference type="PROSITE" id="PS50853">
    <property type="entry name" value="FN3"/>
    <property type="match status" value="1"/>
</dbReference>
<protein>
    <submittedName>
        <fullName evidence="7">Cellulose binding domain-containing protein</fullName>
    </submittedName>
</protein>
<evidence type="ECO:0000313" key="8">
    <source>
        <dbReference type="Proteomes" id="UP000632138"/>
    </source>
</evidence>
<evidence type="ECO:0000256" key="4">
    <source>
        <dbReference type="SAM" id="MobiDB-lite"/>
    </source>
</evidence>
<feature type="compositionally biased region" description="Low complexity" evidence="4">
    <location>
        <begin position="1"/>
        <end position="16"/>
    </location>
</feature>